<dbReference type="PRINTS" id="PR01736">
    <property type="entry name" value="PHPHTRNFRASE"/>
</dbReference>
<evidence type="ECO:0000256" key="20">
    <source>
        <dbReference type="PIRSR" id="PIRSR000732-3"/>
    </source>
</evidence>
<evidence type="ECO:0000313" key="25">
    <source>
        <dbReference type="Proteomes" id="UP000009223"/>
    </source>
</evidence>
<evidence type="ECO:0000256" key="12">
    <source>
        <dbReference type="ARBA" id="ARBA00022683"/>
    </source>
</evidence>
<feature type="active site" description="Tele-phosphohistidine intermediate" evidence="18">
    <location>
        <position position="188"/>
    </location>
</feature>
<dbReference type="InterPro" id="IPR036618">
    <property type="entry name" value="PtsI_HPr-bd_sf"/>
</dbReference>
<accession>F5YNM0</accession>
<evidence type="ECO:0000259" key="23">
    <source>
        <dbReference type="Pfam" id="PF05524"/>
    </source>
</evidence>
<feature type="binding site" evidence="19">
    <location>
        <begin position="453"/>
        <end position="454"/>
    </location>
    <ligand>
        <name>phosphoenolpyruvate</name>
        <dbReference type="ChEBI" id="CHEBI:58702"/>
    </ligand>
</feature>
<protein>
    <recommendedName>
        <fullName evidence="7 17">Phosphoenolpyruvate-protein phosphotransferase</fullName>
        <ecNumber evidence="6 17">2.7.3.9</ecNumber>
    </recommendedName>
    <alternativeName>
        <fullName evidence="16 17">Phosphotransferase system, enzyme I</fullName>
    </alternativeName>
</protein>
<keyword evidence="10 17" id="KW-0762">Sugar transport</keyword>
<dbReference type="PANTHER" id="PTHR46244">
    <property type="entry name" value="PHOSPHOENOLPYRUVATE-PROTEIN PHOSPHOTRANSFERASE"/>
    <property type="match status" value="1"/>
</dbReference>
<evidence type="ECO:0000256" key="3">
    <source>
        <dbReference type="ARBA" id="ARBA00002728"/>
    </source>
</evidence>
<dbReference type="GO" id="GO:0008965">
    <property type="term" value="F:phosphoenolpyruvate-protein phosphotransferase activity"/>
    <property type="evidence" value="ECO:0007669"/>
    <property type="project" value="UniProtKB-EC"/>
</dbReference>
<evidence type="ECO:0000256" key="16">
    <source>
        <dbReference type="ARBA" id="ARBA00033235"/>
    </source>
</evidence>
<dbReference type="InterPro" id="IPR006318">
    <property type="entry name" value="PTS_EI-like"/>
</dbReference>
<dbReference type="InterPro" id="IPR024692">
    <property type="entry name" value="PTS_EI"/>
</dbReference>
<dbReference type="GO" id="GO:0016301">
    <property type="term" value="F:kinase activity"/>
    <property type="evidence" value="ECO:0007669"/>
    <property type="project" value="UniProtKB-KW"/>
</dbReference>
<dbReference type="InterPro" id="IPR036637">
    <property type="entry name" value="Phosphohistidine_dom_sf"/>
</dbReference>
<dbReference type="Gene3D" id="3.50.30.10">
    <property type="entry name" value="Phosphohistidine domain"/>
    <property type="match status" value="1"/>
</dbReference>
<evidence type="ECO:0000256" key="18">
    <source>
        <dbReference type="PIRSR" id="PIRSR000732-1"/>
    </source>
</evidence>
<keyword evidence="12 17" id="KW-0598">Phosphotransferase system</keyword>
<comment type="similarity">
    <text evidence="5 17">Belongs to the PEP-utilizing enzyme family.</text>
</comment>
<dbReference type="Gene3D" id="1.10.274.10">
    <property type="entry name" value="PtsI, HPr-binding domain"/>
    <property type="match status" value="1"/>
</dbReference>
<evidence type="ECO:0000256" key="13">
    <source>
        <dbReference type="ARBA" id="ARBA00022723"/>
    </source>
</evidence>
<feature type="binding site" evidence="20">
    <location>
        <position position="454"/>
    </location>
    <ligand>
        <name>Mg(2+)</name>
        <dbReference type="ChEBI" id="CHEBI:18420"/>
    </ligand>
</feature>
<evidence type="ECO:0000256" key="11">
    <source>
        <dbReference type="ARBA" id="ARBA00022679"/>
    </source>
</evidence>
<dbReference type="KEGG" id="tpi:TREPR_2962"/>
<name>F5YNM0_TREPZ</name>
<feature type="binding site" evidence="19">
    <location>
        <position position="464"/>
    </location>
    <ligand>
        <name>phosphoenolpyruvate</name>
        <dbReference type="ChEBI" id="CHEBI:58702"/>
    </ligand>
</feature>
<evidence type="ECO:0000256" key="1">
    <source>
        <dbReference type="ARBA" id="ARBA00000683"/>
    </source>
</evidence>
<proteinExistence type="inferred from homology"/>
<dbReference type="InterPro" id="IPR050499">
    <property type="entry name" value="PEP-utilizing_PTS_enzyme"/>
</dbReference>
<dbReference type="PROSITE" id="PS00742">
    <property type="entry name" value="PEP_ENZYMES_2"/>
    <property type="match status" value="1"/>
</dbReference>
<dbReference type="InterPro" id="IPR008731">
    <property type="entry name" value="PTS_EIN"/>
</dbReference>
<evidence type="ECO:0000256" key="10">
    <source>
        <dbReference type="ARBA" id="ARBA00022597"/>
    </source>
</evidence>
<dbReference type="Proteomes" id="UP000009223">
    <property type="component" value="Chromosome"/>
</dbReference>
<dbReference type="PANTHER" id="PTHR46244:SF3">
    <property type="entry name" value="PHOSPHOENOLPYRUVATE-PROTEIN PHOSPHOTRANSFERASE"/>
    <property type="match status" value="1"/>
</dbReference>
<dbReference type="InterPro" id="IPR040442">
    <property type="entry name" value="Pyrv_kinase-like_dom_sf"/>
</dbReference>
<feature type="domain" description="Phosphotransferase system enzyme I N-terminal" evidence="23">
    <location>
        <begin position="5"/>
        <end position="126"/>
    </location>
</feature>
<sequence length="539" mass="58720">MITLQGKGVSDGIALGKLTFLERTHFSVEKRTITDVPAEVERFNAARETAAAQLEELSRTMAEKIGKENALLFDIHSMMLSDPDFFEPMIGIIENQKICAEYAVMEAGSALAQDFADMDDDYMKERAADVRDVANRVVAILSGTWMDVSAGSDPVILAADDFSPSETVQFDRSKVLALVSRAGAANSHTAIFARTMGIPAIIGFGSSLSAGLAGVNAAVDGGTGVLCIDPGPAVIEEFQKKHELLEEEKQAMEKYRGRETLTKSGKKIQLFANIGSVTDVEAAILGDAEGIGLFRSEFLYLGREDYPGEEEQYETYKRVLELMKGKQVIIRTMDIGADKQAAYFGLPGEENPALGMRAIRICLTRPELFKTQLRAIYRASSFGNAAIMFPMICSVAELLRAKAILKEVRNELQVQGIAFNEKVPVGIMIETPAAAIISDLLAKEADFFSIGTNDLTQYTLAIDRQNDLLSEFCDIHHEAILRLIKLSCDNAHNAGIPIGICGSLGADKTLTQFFIETGIDELSVEPSCVLPLRKVIAKL</sequence>
<organism evidence="24 25">
    <name type="scientific">Treponema primitia (strain ATCC BAA-887 / DSM 12427 / ZAS-2)</name>
    <dbReference type="NCBI Taxonomy" id="545694"/>
    <lineage>
        <taxon>Bacteria</taxon>
        <taxon>Pseudomonadati</taxon>
        <taxon>Spirochaetota</taxon>
        <taxon>Spirochaetia</taxon>
        <taxon>Spirochaetales</taxon>
        <taxon>Treponemataceae</taxon>
        <taxon>Treponema</taxon>
    </lineage>
</organism>
<feature type="binding site" evidence="19">
    <location>
        <position position="331"/>
    </location>
    <ligand>
        <name>phosphoenolpyruvate</name>
        <dbReference type="ChEBI" id="CHEBI:58702"/>
    </ligand>
</feature>
<evidence type="ECO:0000256" key="5">
    <source>
        <dbReference type="ARBA" id="ARBA00007837"/>
    </source>
</evidence>
<evidence type="ECO:0000259" key="21">
    <source>
        <dbReference type="Pfam" id="PF00391"/>
    </source>
</evidence>
<dbReference type="EC" id="2.7.3.9" evidence="6 17"/>
<evidence type="ECO:0000256" key="7">
    <source>
        <dbReference type="ARBA" id="ARBA00016544"/>
    </source>
</evidence>
<comment type="cofactor">
    <cofactor evidence="2 17 20">
        <name>Mg(2+)</name>
        <dbReference type="ChEBI" id="CHEBI:18420"/>
    </cofactor>
</comment>
<evidence type="ECO:0000259" key="22">
    <source>
        <dbReference type="Pfam" id="PF02896"/>
    </source>
</evidence>
<keyword evidence="13 17" id="KW-0479">Metal-binding</keyword>
<dbReference type="InterPro" id="IPR015813">
    <property type="entry name" value="Pyrv/PenolPyrv_kinase-like_dom"/>
</dbReference>
<evidence type="ECO:0000256" key="6">
    <source>
        <dbReference type="ARBA" id="ARBA00012232"/>
    </source>
</evidence>
<comment type="catalytic activity">
    <reaction evidence="1 17">
        <text>L-histidyl-[protein] + phosphoenolpyruvate = N(pros)-phospho-L-histidyl-[protein] + pyruvate</text>
        <dbReference type="Rhea" id="RHEA:23880"/>
        <dbReference type="Rhea" id="RHEA-COMP:9745"/>
        <dbReference type="Rhea" id="RHEA-COMP:9746"/>
        <dbReference type="ChEBI" id="CHEBI:15361"/>
        <dbReference type="ChEBI" id="CHEBI:29979"/>
        <dbReference type="ChEBI" id="CHEBI:58702"/>
        <dbReference type="ChEBI" id="CHEBI:64837"/>
        <dbReference type="EC" id="2.7.3.9"/>
    </reaction>
</comment>
<keyword evidence="14 17" id="KW-0418">Kinase</keyword>
<keyword evidence="24" id="KW-0670">Pyruvate</keyword>
<evidence type="ECO:0000256" key="2">
    <source>
        <dbReference type="ARBA" id="ARBA00001946"/>
    </source>
</evidence>
<dbReference type="NCBIfam" id="TIGR01417">
    <property type="entry name" value="PTS_I_fam"/>
    <property type="match status" value="1"/>
</dbReference>
<dbReference type="InterPro" id="IPR008279">
    <property type="entry name" value="PEP-util_enz_mobile_dom"/>
</dbReference>
<feature type="binding site" evidence="20">
    <location>
        <position position="430"/>
    </location>
    <ligand>
        <name>Mg(2+)</name>
        <dbReference type="ChEBI" id="CHEBI:18420"/>
    </ligand>
</feature>
<evidence type="ECO:0000256" key="4">
    <source>
        <dbReference type="ARBA" id="ARBA00004496"/>
    </source>
</evidence>
<dbReference type="OrthoDB" id="9765468at2"/>
<dbReference type="STRING" id="545694.TREPR_2962"/>
<dbReference type="Pfam" id="PF02896">
    <property type="entry name" value="PEP-utilizers_C"/>
    <property type="match status" value="1"/>
</dbReference>
<keyword evidence="8 17" id="KW-0813">Transport</keyword>
<keyword evidence="15 17" id="KW-0460">Magnesium</keyword>
<feature type="domain" description="PEP-utilising enzyme mobile" evidence="21">
    <location>
        <begin position="153"/>
        <end position="224"/>
    </location>
</feature>
<dbReference type="Pfam" id="PF00391">
    <property type="entry name" value="PEP-utilizers"/>
    <property type="match status" value="1"/>
</dbReference>
<dbReference type="PIRSF" id="PIRSF000732">
    <property type="entry name" value="PTS_enzyme_I"/>
    <property type="match status" value="1"/>
</dbReference>
<evidence type="ECO:0000256" key="9">
    <source>
        <dbReference type="ARBA" id="ARBA00022490"/>
    </source>
</evidence>
<keyword evidence="9 17" id="KW-0963">Cytoplasm</keyword>
<dbReference type="GO" id="GO:0005737">
    <property type="term" value="C:cytoplasm"/>
    <property type="evidence" value="ECO:0007669"/>
    <property type="project" value="UniProtKB-SubCell"/>
</dbReference>
<comment type="function">
    <text evidence="3 17">General (non sugar-specific) component of the phosphoenolpyruvate-dependent sugar phosphotransferase system (sugar PTS). This major carbohydrate active-transport system catalyzes the phosphorylation of incoming sugar substrates concomitantly with their translocation across the cell membrane. Enzyme I transfers the phosphoryl group from phosphoenolpyruvate (PEP) to the phosphoryl carrier protein (HPr).</text>
</comment>
<dbReference type="SUPFAM" id="SSF51621">
    <property type="entry name" value="Phosphoenolpyruvate/pyruvate domain"/>
    <property type="match status" value="1"/>
</dbReference>
<dbReference type="RefSeq" id="WP_015707292.1">
    <property type="nucleotide sequence ID" value="NC_015578.1"/>
</dbReference>
<evidence type="ECO:0000256" key="15">
    <source>
        <dbReference type="ARBA" id="ARBA00022842"/>
    </source>
</evidence>
<feature type="binding site" evidence="19">
    <location>
        <position position="295"/>
    </location>
    <ligand>
        <name>phosphoenolpyruvate</name>
        <dbReference type="ChEBI" id="CHEBI:58702"/>
    </ligand>
</feature>
<dbReference type="HOGENOM" id="CLU_007308_7_0_12"/>
<dbReference type="AlphaFoldDB" id="F5YNM0"/>
<dbReference type="eggNOG" id="COG1080">
    <property type="taxonomic scope" value="Bacteria"/>
</dbReference>
<evidence type="ECO:0000256" key="14">
    <source>
        <dbReference type="ARBA" id="ARBA00022777"/>
    </source>
</evidence>
<feature type="active site" description="Proton donor" evidence="18">
    <location>
        <position position="501"/>
    </location>
</feature>
<dbReference type="EMBL" id="CP001843">
    <property type="protein sequence ID" value="AEF86809.1"/>
    <property type="molecule type" value="Genomic_DNA"/>
</dbReference>
<reference evidence="24 25" key="2">
    <citation type="journal article" date="2011" name="ISME J.">
        <title>RNA-seq reveals cooperative metabolic interactions between two termite-gut spirochete species in co-culture.</title>
        <authorList>
            <person name="Rosenthal A.Z."/>
            <person name="Matson E.G."/>
            <person name="Eldar A."/>
            <person name="Leadbetter J.R."/>
        </authorList>
    </citation>
    <scope>NUCLEOTIDE SEQUENCE [LARGE SCALE GENOMIC DNA]</scope>
    <source>
        <strain evidence="25">ATCC BAA-887 / DSM 12427 / ZAS-2</strain>
    </source>
</reference>
<dbReference type="SUPFAM" id="SSF47831">
    <property type="entry name" value="Enzyme I of the PEP:sugar phosphotransferase system HPr-binding (sub)domain"/>
    <property type="match status" value="1"/>
</dbReference>
<evidence type="ECO:0000313" key="24">
    <source>
        <dbReference type="EMBL" id="AEF86809.1"/>
    </source>
</evidence>
<dbReference type="SUPFAM" id="SSF52009">
    <property type="entry name" value="Phosphohistidine domain"/>
    <property type="match status" value="1"/>
</dbReference>
<keyword evidence="11 17" id="KW-0808">Transferase</keyword>
<dbReference type="Pfam" id="PF05524">
    <property type="entry name" value="PEP-utilisers_N"/>
    <property type="match status" value="1"/>
</dbReference>
<dbReference type="GO" id="GO:0009401">
    <property type="term" value="P:phosphoenolpyruvate-dependent sugar phosphotransferase system"/>
    <property type="evidence" value="ECO:0007669"/>
    <property type="project" value="UniProtKB-KW"/>
</dbReference>
<dbReference type="InterPro" id="IPR000121">
    <property type="entry name" value="PEP_util_C"/>
</dbReference>
<feature type="domain" description="PEP-utilising enzyme C-terminal" evidence="22">
    <location>
        <begin position="252"/>
        <end position="538"/>
    </location>
</feature>
<reference evidence="25" key="1">
    <citation type="submission" date="2009-12" db="EMBL/GenBank/DDBJ databases">
        <title>Complete sequence of Treponema primitia strain ZAS-2.</title>
        <authorList>
            <person name="Tetu S.G."/>
            <person name="Matson E."/>
            <person name="Ren Q."/>
            <person name="Seshadri R."/>
            <person name="Elbourne L."/>
            <person name="Hassan K.A."/>
            <person name="Durkin A."/>
            <person name="Radune D."/>
            <person name="Mohamoud Y."/>
            <person name="Shay R."/>
            <person name="Jin S."/>
            <person name="Zhang X."/>
            <person name="Lucey K."/>
            <person name="Ballor N.R."/>
            <person name="Ottesen E."/>
            <person name="Rosenthal R."/>
            <person name="Allen A."/>
            <person name="Leadbetter J.R."/>
            <person name="Paulsen I.T."/>
        </authorList>
    </citation>
    <scope>NUCLEOTIDE SEQUENCE [LARGE SCALE GENOMIC DNA]</scope>
    <source>
        <strain evidence="25">ATCC BAA-887 / DSM 12427 / ZAS-2</strain>
    </source>
</reference>
<dbReference type="Gene3D" id="3.20.20.60">
    <property type="entry name" value="Phosphoenolpyruvate-binding domains"/>
    <property type="match status" value="1"/>
</dbReference>
<evidence type="ECO:0000256" key="8">
    <source>
        <dbReference type="ARBA" id="ARBA00022448"/>
    </source>
</evidence>
<keyword evidence="25" id="KW-1185">Reference proteome</keyword>
<comment type="subcellular location">
    <subcellularLocation>
        <location evidence="4 17">Cytoplasm</location>
    </subcellularLocation>
</comment>
<evidence type="ECO:0000256" key="19">
    <source>
        <dbReference type="PIRSR" id="PIRSR000732-2"/>
    </source>
</evidence>
<gene>
    <name evidence="24" type="primary">ptsP_2</name>
    <name evidence="24" type="ordered locus">TREPR_2962</name>
</gene>
<dbReference type="GO" id="GO:0046872">
    <property type="term" value="F:metal ion binding"/>
    <property type="evidence" value="ECO:0007669"/>
    <property type="project" value="UniProtKB-KW"/>
</dbReference>
<evidence type="ECO:0000256" key="17">
    <source>
        <dbReference type="PIRNR" id="PIRNR000732"/>
    </source>
</evidence>
<dbReference type="InterPro" id="IPR023151">
    <property type="entry name" value="PEP_util_CS"/>
</dbReference>